<dbReference type="Gene3D" id="1.20.140.150">
    <property type="match status" value="1"/>
</dbReference>
<dbReference type="EMBL" id="CP119953">
    <property type="protein sequence ID" value="WFC96333.1"/>
    <property type="molecule type" value="Genomic_DNA"/>
</dbReference>
<dbReference type="InterPro" id="IPR052413">
    <property type="entry name" value="SUR7_domain"/>
</dbReference>
<organism evidence="2 3">
    <name type="scientific">Malassezia brasiliensis</name>
    <dbReference type="NCBI Taxonomy" id="1821822"/>
    <lineage>
        <taxon>Eukaryota</taxon>
        <taxon>Fungi</taxon>
        <taxon>Dikarya</taxon>
        <taxon>Basidiomycota</taxon>
        <taxon>Ustilaginomycotina</taxon>
        <taxon>Malasseziomycetes</taxon>
        <taxon>Malasseziales</taxon>
        <taxon>Malasseziaceae</taxon>
        <taxon>Malassezia</taxon>
    </lineage>
</organism>
<dbReference type="PANTHER" id="PTHR28019:SF2">
    <property type="entry name" value="CELL MEMBRANE PROTEIN YLR413W-RELATED"/>
    <property type="match status" value="1"/>
</dbReference>
<dbReference type="AlphaFoldDB" id="A0AAF0ITX2"/>
<accession>A0AAF0ITX2</accession>
<feature type="transmembrane region" description="Helical" evidence="1">
    <location>
        <begin position="198"/>
        <end position="217"/>
    </location>
</feature>
<name>A0AAF0ITX2_9BASI</name>
<dbReference type="InterPro" id="IPR009571">
    <property type="entry name" value="SUR7/Rim9-like_fungi"/>
</dbReference>
<dbReference type="Proteomes" id="UP001216638">
    <property type="component" value="Chromosome 3"/>
</dbReference>
<keyword evidence="3" id="KW-1185">Reference proteome</keyword>
<protein>
    <submittedName>
        <fullName evidence="2">Uncharacterized protein</fullName>
    </submittedName>
</protein>
<feature type="transmembrane region" description="Helical" evidence="1">
    <location>
        <begin position="156"/>
        <end position="178"/>
    </location>
</feature>
<evidence type="ECO:0000313" key="3">
    <source>
        <dbReference type="Proteomes" id="UP001216638"/>
    </source>
</evidence>
<keyword evidence="1" id="KW-0812">Transmembrane</keyword>
<dbReference type="GO" id="GO:0031505">
    <property type="term" value="P:fungal-type cell wall organization"/>
    <property type="evidence" value="ECO:0007669"/>
    <property type="project" value="TreeGrafter"/>
</dbReference>
<keyword evidence="1" id="KW-0472">Membrane</keyword>
<keyword evidence="1" id="KW-1133">Transmembrane helix</keyword>
<reference evidence="2" key="1">
    <citation type="submission" date="2023-03" db="EMBL/GenBank/DDBJ databases">
        <title>Mating type loci evolution in Malassezia.</title>
        <authorList>
            <person name="Coelho M.A."/>
        </authorList>
    </citation>
    <scope>NUCLEOTIDE SEQUENCE</scope>
    <source>
        <strain evidence="2">CBS 14135</strain>
    </source>
</reference>
<dbReference type="Pfam" id="PF06687">
    <property type="entry name" value="SUR7"/>
    <property type="match status" value="1"/>
</dbReference>
<evidence type="ECO:0000313" key="2">
    <source>
        <dbReference type="EMBL" id="WFC96333.1"/>
    </source>
</evidence>
<gene>
    <name evidence="2" type="ORF">MBRA1_002990</name>
</gene>
<proteinExistence type="predicted"/>
<feature type="transmembrane region" description="Helical" evidence="1">
    <location>
        <begin position="127"/>
        <end position="149"/>
    </location>
</feature>
<dbReference type="GO" id="GO:0051285">
    <property type="term" value="C:cell cortex of cell tip"/>
    <property type="evidence" value="ECO:0007669"/>
    <property type="project" value="TreeGrafter"/>
</dbReference>
<dbReference type="GO" id="GO:0005886">
    <property type="term" value="C:plasma membrane"/>
    <property type="evidence" value="ECO:0007669"/>
    <property type="project" value="InterPro"/>
</dbReference>
<evidence type="ECO:0000256" key="1">
    <source>
        <dbReference type="SAM" id="Phobius"/>
    </source>
</evidence>
<sequence length="232" mass="25589">MILMIFTNVGQLTTNIVARNISIARVNLENPNNLLSIASDVASDVAKALGLANGQTLSPPQQIKWGLYSHCAYYGNNKPVCTPRGFGQQFDPVKALTTDMGLTFSSGVNSFYENDKRISNLHDKSVAAFYLVFLGTIFAGVAFLITCLIHMSALVIAAFFSFLSFAMLVCGASIWTYIVHRFKDIASAPYMFDYGNSLWFTWASVGCTLFAIPALAASSLASRRRYYEEPYY</sequence>
<dbReference type="PANTHER" id="PTHR28019">
    <property type="entry name" value="CELL MEMBRANE PROTEIN YLR413W-RELATED"/>
    <property type="match status" value="1"/>
</dbReference>